<evidence type="ECO:0000313" key="1">
    <source>
        <dbReference type="EMBL" id="OHX66025.1"/>
    </source>
</evidence>
<accession>A0A1S1YYS4</accession>
<dbReference type="RefSeq" id="WP_052431798.1">
    <property type="nucleotide sequence ID" value="NZ_JRYR02000001.1"/>
</dbReference>
<organism evidence="1 2">
    <name type="scientific">Flammeovirga pacifica</name>
    <dbReference type="NCBI Taxonomy" id="915059"/>
    <lineage>
        <taxon>Bacteria</taxon>
        <taxon>Pseudomonadati</taxon>
        <taxon>Bacteroidota</taxon>
        <taxon>Cytophagia</taxon>
        <taxon>Cytophagales</taxon>
        <taxon>Flammeovirgaceae</taxon>
        <taxon>Flammeovirga</taxon>
    </lineage>
</organism>
<protein>
    <submittedName>
        <fullName evidence="1">Uncharacterized protein</fullName>
    </submittedName>
</protein>
<evidence type="ECO:0000313" key="2">
    <source>
        <dbReference type="Proteomes" id="UP000179797"/>
    </source>
</evidence>
<dbReference type="OrthoDB" id="943693at2"/>
<gene>
    <name evidence="1" type="ORF">NH26_06490</name>
</gene>
<reference evidence="1 2" key="1">
    <citation type="journal article" date="2012" name="Int. J. Syst. Evol. Microbiol.">
        <title>Flammeovirga pacifica sp. nov., isolated from deep-sea sediment.</title>
        <authorList>
            <person name="Xu H."/>
            <person name="Fu Y."/>
            <person name="Yang N."/>
            <person name="Ding Z."/>
            <person name="Lai Q."/>
            <person name="Zeng R."/>
        </authorList>
    </citation>
    <scope>NUCLEOTIDE SEQUENCE [LARGE SCALE GENOMIC DNA]</scope>
    <source>
        <strain evidence="2">DSM 24597 / LMG 26175 / WPAGA1</strain>
    </source>
</reference>
<sequence length="276" mass="31981">MSPTTEYKSLFKYLDDHHISYQTIIMKEISPYPFIKCDESNLIIHLISPQIENAEWHSSASPLQNINNYFSTYKVIHLWNDTFVLKTEACLSRISASFGLSKVIYGRKVSVKKINKPDLDQFLEKNHTGRITNARIKYGLFLKDELVGVASFSGKRKMTKTNIGHESYELIRYCNKNGYTIMGGLGKILKQFVSDYSPDDIMTYTESDWSNGESFSNLGFKKSMNNHSVNFIWKEKLKTRELIPYNQTISDLKKDEMIFYTLGSIKYIFNFNSINV</sequence>
<dbReference type="EMBL" id="JRYR02000001">
    <property type="protein sequence ID" value="OHX66025.1"/>
    <property type="molecule type" value="Genomic_DNA"/>
</dbReference>
<name>A0A1S1YYS4_FLAPC</name>
<dbReference type="STRING" id="915059.NH26_06490"/>
<keyword evidence="2" id="KW-1185">Reference proteome</keyword>
<dbReference type="Proteomes" id="UP000179797">
    <property type="component" value="Unassembled WGS sequence"/>
</dbReference>
<comment type="caution">
    <text evidence="1">The sequence shown here is derived from an EMBL/GenBank/DDBJ whole genome shotgun (WGS) entry which is preliminary data.</text>
</comment>
<proteinExistence type="predicted"/>
<dbReference type="AlphaFoldDB" id="A0A1S1YYS4"/>